<dbReference type="InterPro" id="IPR036770">
    <property type="entry name" value="Ankyrin_rpt-contain_sf"/>
</dbReference>
<name>A0A2C9JJC8_BIOGL</name>
<feature type="repeat" description="ANK" evidence="3">
    <location>
        <begin position="220"/>
        <end position="252"/>
    </location>
</feature>
<accession>A0A2C9JJC8</accession>
<dbReference type="PROSITE" id="PS50297">
    <property type="entry name" value="ANK_REP_REGION"/>
    <property type="match status" value="8"/>
</dbReference>
<dbReference type="Gene3D" id="1.25.40.20">
    <property type="entry name" value="Ankyrin repeat-containing domain"/>
    <property type="match status" value="6"/>
</dbReference>
<sequence length="1024" mass="112145">MENQRGAFKKNERGRGRGGRGSKQSFKASNYRYFGFGPSGVLNGLVVQPSNRRQGYTSHIDRGRYSREAENIAESFPAAQASQSDAANKDRDLIEAAANGNVASFSAVLKQCVNCTSQNGLDLALLEATKRGYKSIVQQLMRAGARTCGLDEQGYTPLMIASEKGYLDIATALLKKSANVSAVSFNGQTSLHVALQPCGASDMLSLLLYHGADVNVGCGEGSTPLMRALELQDLDAVKILIDAGAKLDRYKNKRGETAWDVAKRLDLHQVLSFMNDEVHMSKKNYNKQSALMRAAASCNLEAFKLLLDCSYTEVNKANKEGSTLMQIVKTLCRQTGNNRDSPGTSKRFEMIKLLLQNGAKADDCSTKEGNALILAVKSGQNELVQLLCMSQIKLNYLVNDKTALMIAAEKGHVDIVNTLLNAGADYKLKNSKQEDALLIAFKYGQVNCAKLLLQKRANLNVVKAAIVSIDNNRVSSLQYLLTHHELDVNTKCLLHRAIQQNNAAVVKLLIDKGADVNQLNDSMDSPLQLACNKDVSCVELLIKNGADVNLGHPLSGPPIIRAVPNVAKVLLQHGADVNKASASGETALMQACGCFGNTYDMVKLLLDAGADVNLMSDKGDTCLHYAVSTENIGNIKLLLEYGADVNAVTNSGDTPFLLAAEVGNVEILQLFLDKGAKVDVYDSQGCNALLRAIKMCDVSTEVVRLLAFDKEHLNKQSNRGYTPLMLAAEMVNYELMKTLLELGADVHVVNKEEPRKNDITALSILLDSSQIFKDSDIKCIEELLKYGAMSSLPKRCLSVFHKMIVLDKRRLVQLFVTHGMSPCNVDLQPISFRMGAFFEMQMLRYSMNAASPLSAALASGNSHIARYLAGNWFLTASDLTVFSQCSKLRDFLESISMQDCVDFLEEFTSQPLSLMKLSFVAASAAIGSPPGRQERIMQLPIPSVIKDKLLFKNEEVPMDYGTDASHNRLGFLDVGINMVDHVPDSPSGVFFDFDDPRQLMYDSDSDLCFSSVMYDDSDDTFMYI</sequence>
<feature type="repeat" description="ANK" evidence="3">
    <location>
        <begin position="399"/>
        <end position="431"/>
    </location>
</feature>
<feature type="repeat" description="ANK" evidence="3">
    <location>
        <begin position="489"/>
        <end position="521"/>
    </location>
</feature>
<reference evidence="5" key="1">
    <citation type="submission" date="2020-05" db="UniProtKB">
        <authorList>
            <consortium name="EnsemblMetazoa"/>
        </authorList>
    </citation>
    <scope>IDENTIFICATION</scope>
    <source>
        <strain evidence="5">BB02</strain>
    </source>
</reference>
<dbReference type="RefSeq" id="XP_013087541.2">
    <property type="nucleotide sequence ID" value="XM_013232087.2"/>
</dbReference>
<organism evidence="5 6">
    <name type="scientific">Biomphalaria glabrata</name>
    <name type="common">Bloodfluke planorb</name>
    <name type="synonym">Freshwater snail</name>
    <dbReference type="NCBI Taxonomy" id="6526"/>
    <lineage>
        <taxon>Eukaryota</taxon>
        <taxon>Metazoa</taxon>
        <taxon>Spiralia</taxon>
        <taxon>Lophotrochozoa</taxon>
        <taxon>Mollusca</taxon>
        <taxon>Gastropoda</taxon>
        <taxon>Heterobranchia</taxon>
        <taxon>Euthyneura</taxon>
        <taxon>Panpulmonata</taxon>
        <taxon>Hygrophila</taxon>
        <taxon>Lymnaeoidea</taxon>
        <taxon>Planorbidae</taxon>
        <taxon>Biomphalaria</taxon>
    </lineage>
</organism>
<feature type="repeat" description="ANK" evidence="3">
    <location>
        <begin position="583"/>
        <end position="617"/>
    </location>
</feature>
<dbReference type="AlphaFoldDB" id="A0A2C9JJC8"/>
<dbReference type="InterPro" id="IPR002110">
    <property type="entry name" value="Ankyrin_rpt"/>
</dbReference>
<gene>
    <name evidence="5" type="primary">106071870</name>
</gene>
<evidence type="ECO:0000256" key="4">
    <source>
        <dbReference type="SAM" id="MobiDB-lite"/>
    </source>
</evidence>
<evidence type="ECO:0000256" key="1">
    <source>
        <dbReference type="ARBA" id="ARBA00022737"/>
    </source>
</evidence>
<evidence type="ECO:0000313" key="5">
    <source>
        <dbReference type="EnsemblMetazoa" id="BGLB003366-PB"/>
    </source>
</evidence>
<dbReference type="STRING" id="6526.A0A2C9JJC8"/>
<keyword evidence="2 3" id="KW-0040">ANK repeat</keyword>
<dbReference type="SMART" id="SM00248">
    <property type="entry name" value="ANK"/>
    <property type="match status" value="18"/>
</dbReference>
<feature type="repeat" description="ANK" evidence="3">
    <location>
        <begin position="153"/>
        <end position="185"/>
    </location>
</feature>
<dbReference type="PANTHER" id="PTHR24173">
    <property type="entry name" value="ANKYRIN REPEAT CONTAINING"/>
    <property type="match status" value="1"/>
</dbReference>
<keyword evidence="1" id="KW-0677">Repeat</keyword>
<dbReference type="Proteomes" id="UP000076420">
    <property type="component" value="Unassembled WGS sequence"/>
</dbReference>
<dbReference type="PROSITE" id="PS50088">
    <property type="entry name" value="ANK_REPEAT"/>
    <property type="match status" value="9"/>
</dbReference>
<dbReference type="SUPFAM" id="SSF48403">
    <property type="entry name" value="Ankyrin repeat"/>
    <property type="match status" value="3"/>
</dbReference>
<feature type="region of interest" description="Disordered" evidence="4">
    <location>
        <begin position="1"/>
        <end position="25"/>
    </location>
</feature>
<dbReference type="KEGG" id="bgt:106071870"/>
<dbReference type="VEuPathDB" id="VectorBase:BGLAX_051056"/>
<dbReference type="EnsemblMetazoa" id="BGLB003366-RB">
    <property type="protein sequence ID" value="BGLB003366-PB"/>
    <property type="gene ID" value="BGLB003366"/>
</dbReference>
<dbReference type="VEuPathDB" id="VectorBase:BGLB003366"/>
<dbReference type="PRINTS" id="PR01415">
    <property type="entry name" value="ANKYRIN"/>
</dbReference>
<dbReference type="PANTHER" id="PTHR24173:SF74">
    <property type="entry name" value="ANKYRIN REPEAT DOMAIN-CONTAINING PROTEIN 16"/>
    <property type="match status" value="1"/>
</dbReference>
<protein>
    <submittedName>
        <fullName evidence="5">Uncharacterized protein</fullName>
    </submittedName>
</protein>
<feature type="repeat" description="ANK" evidence="3">
    <location>
        <begin position="186"/>
        <end position="216"/>
    </location>
</feature>
<evidence type="ECO:0000256" key="2">
    <source>
        <dbReference type="ARBA" id="ARBA00023043"/>
    </source>
</evidence>
<proteinExistence type="predicted"/>
<evidence type="ECO:0000313" key="6">
    <source>
        <dbReference type="Proteomes" id="UP000076420"/>
    </source>
</evidence>
<evidence type="ECO:0000256" key="3">
    <source>
        <dbReference type="PROSITE-ProRule" id="PRU00023"/>
    </source>
</evidence>
<dbReference type="Pfam" id="PF12796">
    <property type="entry name" value="Ank_2"/>
    <property type="match status" value="6"/>
</dbReference>
<feature type="repeat" description="ANK" evidence="3">
    <location>
        <begin position="719"/>
        <end position="751"/>
    </location>
</feature>
<feature type="repeat" description="ANK" evidence="3">
    <location>
        <begin position="618"/>
        <end position="650"/>
    </location>
</feature>
<dbReference type="OrthoDB" id="20872at2759"/>
<feature type="repeat" description="ANK" evidence="3">
    <location>
        <begin position="651"/>
        <end position="683"/>
    </location>
</feature>